<evidence type="ECO:0000313" key="5">
    <source>
        <dbReference type="Proteomes" id="UP001447842"/>
    </source>
</evidence>
<dbReference type="EMBL" id="CP147920">
    <property type="protein sequence ID" value="XAU14395.1"/>
    <property type="molecule type" value="Genomic_DNA"/>
</dbReference>
<dbReference type="PROSITE" id="PS50977">
    <property type="entry name" value="HTH_TETR_2"/>
    <property type="match status" value="1"/>
</dbReference>
<reference evidence="4 5" key="1">
    <citation type="submission" date="2024-03" db="EMBL/GenBank/DDBJ databases">
        <title>Sulfurimonas sp. HSL3-1.</title>
        <authorList>
            <person name="Wang S."/>
        </authorList>
    </citation>
    <scope>NUCLEOTIDE SEQUENCE [LARGE SCALE GENOMIC DNA]</scope>
    <source>
        <strain evidence="4 5">HSL3-1</strain>
    </source>
</reference>
<dbReference type="Proteomes" id="UP001447842">
    <property type="component" value="Chromosome"/>
</dbReference>
<dbReference type="Pfam" id="PF00440">
    <property type="entry name" value="TetR_N"/>
    <property type="match status" value="1"/>
</dbReference>
<sequence>MKISATDTKKARLLKIASTMLEHEGFQQLKVAELAKAGSVSISTVYAMFGSKEGIYLAYIESKIATLLEAIDRIADEDPVIQLKQYAGFIFGMLEQGRLVFEEGVSSNPLFFNAVSNEFPQSAKKIHSFLATCFSKINPDLDREQTDLLGYVFSGQLHGYMQYWVVAGGDPQVLAGQLCDTFICQTRGCYPDTRNAARQQKRGSDENRM</sequence>
<dbReference type="Gene3D" id="1.10.357.10">
    <property type="entry name" value="Tetracycline Repressor, domain 2"/>
    <property type="match status" value="1"/>
</dbReference>
<dbReference type="SUPFAM" id="SSF46689">
    <property type="entry name" value="Homeodomain-like"/>
    <property type="match status" value="1"/>
</dbReference>
<feature type="DNA-binding region" description="H-T-H motif" evidence="2">
    <location>
        <begin position="30"/>
        <end position="49"/>
    </location>
</feature>
<keyword evidence="5" id="KW-1185">Reference proteome</keyword>
<keyword evidence="1 2" id="KW-0238">DNA-binding</keyword>
<feature type="domain" description="HTH tetR-type" evidence="3">
    <location>
        <begin position="7"/>
        <end position="67"/>
    </location>
</feature>
<gene>
    <name evidence="4" type="ORF">WCY31_09050</name>
</gene>
<evidence type="ECO:0000259" key="3">
    <source>
        <dbReference type="PROSITE" id="PS50977"/>
    </source>
</evidence>
<accession>A0ABZ3H9J3</accession>
<dbReference type="RefSeq" id="WP_345972133.1">
    <property type="nucleotide sequence ID" value="NZ_CP147920.1"/>
</dbReference>
<protein>
    <submittedName>
        <fullName evidence="4">TetR/AcrR family transcriptional regulator</fullName>
    </submittedName>
</protein>
<evidence type="ECO:0000256" key="1">
    <source>
        <dbReference type="ARBA" id="ARBA00023125"/>
    </source>
</evidence>
<dbReference type="InterPro" id="IPR001647">
    <property type="entry name" value="HTH_TetR"/>
</dbReference>
<organism evidence="4 5">
    <name type="scientific">Sulfurimonas diazotrophicus</name>
    <dbReference type="NCBI Taxonomy" id="3131939"/>
    <lineage>
        <taxon>Bacteria</taxon>
        <taxon>Pseudomonadati</taxon>
        <taxon>Campylobacterota</taxon>
        <taxon>Epsilonproteobacteria</taxon>
        <taxon>Campylobacterales</taxon>
        <taxon>Sulfurimonadaceae</taxon>
        <taxon>Sulfurimonas</taxon>
    </lineage>
</organism>
<dbReference type="InterPro" id="IPR009057">
    <property type="entry name" value="Homeodomain-like_sf"/>
</dbReference>
<evidence type="ECO:0000256" key="2">
    <source>
        <dbReference type="PROSITE-ProRule" id="PRU00335"/>
    </source>
</evidence>
<evidence type="ECO:0000313" key="4">
    <source>
        <dbReference type="EMBL" id="XAU14395.1"/>
    </source>
</evidence>
<proteinExistence type="predicted"/>
<name>A0ABZ3H9J3_9BACT</name>